<evidence type="ECO:0000313" key="2">
    <source>
        <dbReference type="EMBL" id="KAK1407936.1"/>
    </source>
</evidence>
<reference evidence="2" key="1">
    <citation type="journal article" date="2023" name="bioRxiv">
        <title>Improved chromosome-level genome assembly for marigold (Tagetes erecta).</title>
        <authorList>
            <person name="Jiang F."/>
            <person name="Yuan L."/>
            <person name="Wang S."/>
            <person name="Wang H."/>
            <person name="Xu D."/>
            <person name="Wang A."/>
            <person name="Fan W."/>
        </authorList>
    </citation>
    <scope>NUCLEOTIDE SEQUENCE</scope>
    <source>
        <strain evidence="2">WSJ</strain>
        <tissue evidence="2">Leaf</tissue>
    </source>
</reference>
<keyword evidence="3" id="KW-1185">Reference proteome</keyword>
<name>A0AAD8JSM5_TARER</name>
<dbReference type="GO" id="GO:0072318">
    <property type="term" value="P:clathrin coat disassembly"/>
    <property type="evidence" value="ECO:0007669"/>
    <property type="project" value="TreeGrafter"/>
</dbReference>
<dbReference type="GO" id="GO:0030276">
    <property type="term" value="F:clathrin binding"/>
    <property type="evidence" value="ECO:0007669"/>
    <property type="project" value="TreeGrafter"/>
</dbReference>
<protein>
    <submittedName>
        <fullName evidence="2">Uncharacterized protein</fullName>
    </submittedName>
</protein>
<gene>
    <name evidence="2" type="ORF">QVD17_39564</name>
</gene>
<dbReference type="AlphaFoldDB" id="A0AAD8JSM5"/>
<dbReference type="FunFam" id="1.10.287.110:FF:000043">
    <property type="entry name" value="J-domain protein required for chloroplast accumulation response 1"/>
    <property type="match status" value="1"/>
</dbReference>
<feature type="region of interest" description="Disordered" evidence="1">
    <location>
        <begin position="253"/>
        <end position="274"/>
    </location>
</feature>
<evidence type="ECO:0000256" key="1">
    <source>
        <dbReference type="SAM" id="MobiDB-lite"/>
    </source>
</evidence>
<dbReference type="GO" id="GO:0005737">
    <property type="term" value="C:cytoplasm"/>
    <property type="evidence" value="ECO:0007669"/>
    <property type="project" value="TreeGrafter"/>
</dbReference>
<dbReference type="GO" id="GO:0072583">
    <property type="term" value="P:clathrin-dependent endocytosis"/>
    <property type="evidence" value="ECO:0007669"/>
    <property type="project" value="TreeGrafter"/>
</dbReference>
<dbReference type="InterPro" id="IPR036869">
    <property type="entry name" value="J_dom_sf"/>
</dbReference>
<dbReference type="PANTHER" id="PTHR23172:SF89">
    <property type="entry name" value="CHAPERONE J-DOMAIN SUPERFAMILY"/>
    <property type="match status" value="1"/>
</dbReference>
<organism evidence="2 3">
    <name type="scientific">Tagetes erecta</name>
    <name type="common">African marigold</name>
    <dbReference type="NCBI Taxonomy" id="13708"/>
    <lineage>
        <taxon>Eukaryota</taxon>
        <taxon>Viridiplantae</taxon>
        <taxon>Streptophyta</taxon>
        <taxon>Embryophyta</taxon>
        <taxon>Tracheophyta</taxon>
        <taxon>Spermatophyta</taxon>
        <taxon>Magnoliopsida</taxon>
        <taxon>eudicotyledons</taxon>
        <taxon>Gunneridae</taxon>
        <taxon>Pentapetalae</taxon>
        <taxon>asterids</taxon>
        <taxon>campanulids</taxon>
        <taxon>Asterales</taxon>
        <taxon>Asteraceae</taxon>
        <taxon>Asteroideae</taxon>
        <taxon>Heliantheae alliance</taxon>
        <taxon>Tageteae</taxon>
        <taxon>Tagetes</taxon>
    </lineage>
</organism>
<comment type="caution">
    <text evidence="2">The sequence shown here is derived from an EMBL/GenBank/DDBJ whole genome shotgun (WGS) entry which is preliminary data.</text>
</comment>
<accession>A0AAD8JSM5</accession>
<sequence>MDEFGVLVESIGFKAHGKSSAPLADLKSTNKTNAYIGINQSNSNSNFDGLFGSSSTKPTNNPLDDDVFDSVFRVSSSNFHDDDDDVFGLMKTSAGSSASYDVLGNKVSPVMKTSTVDDLLGSFGGMGVKAAAAAEEDLTGYVKVKTSGLKKHSVKKQETGADLLSDFGVSFNGRKSEAKPTGQSAKSFSASAQDPFLMFETTQGSSYSGASVVDDYLDSLFTSGTQSNVKSSHTATTEDSVYDALFSNNVDSTQHKKTSFERPNKAKPASSKANSTDDFSYLFGMGVAPPSVGFQEIQGESEERRKARFNHHMTTQERMINALNEKNKRDLREQQEQDEKHRVAATLDGDIKRWAVGKEGNLRALLSSLQHVLWAGSGWQPISLTDLITSTAVKKAYHKATLCVHPDKVQQKGASVEQKYIAEKVFDLLKESWNKFNAEEFKKC</sequence>
<dbReference type="Gene3D" id="1.10.287.110">
    <property type="entry name" value="DnaJ domain"/>
    <property type="match status" value="1"/>
</dbReference>
<proteinExistence type="predicted"/>
<evidence type="ECO:0000313" key="3">
    <source>
        <dbReference type="Proteomes" id="UP001229421"/>
    </source>
</evidence>
<dbReference type="GO" id="GO:0031982">
    <property type="term" value="C:vesicle"/>
    <property type="evidence" value="ECO:0007669"/>
    <property type="project" value="TreeGrafter"/>
</dbReference>
<dbReference type="PANTHER" id="PTHR23172">
    <property type="entry name" value="AUXILIN/CYCLIN G-ASSOCIATED KINASE-RELATED"/>
    <property type="match status" value="1"/>
</dbReference>
<dbReference type="Proteomes" id="UP001229421">
    <property type="component" value="Unassembled WGS sequence"/>
</dbReference>
<dbReference type="SUPFAM" id="SSF46565">
    <property type="entry name" value="Chaperone J-domain"/>
    <property type="match status" value="1"/>
</dbReference>
<dbReference type="EMBL" id="JAUHHV010000011">
    <property type="protein sequence ID" value="KAK1407936.1"/>
    <property type="molecule type" value="Genomic_DNA"/>
</dbReference>